<dbReference type="STRING" id="1561998.A0A1I7UC56"/>
<dbReference type="InterPro" id="IPR013087">
    <property type="entry name" value="Znf_C2H2_type"/>
</dbReference>
<dbReference type="Proteomes" id="UP000095282">
    <property type="component" value="Unplaced"/>
</dbReference>
<proteinExistence type="predicted"/>
<evidence type="ECO:0000259" key="3">
    <source>
        <dbReference type="PROSITE" id="PS50157"/>
    </source>
</evidence>
<feature type="compositionally biased region" description="Basic and acidic residues" evidence="2">
    <location>
        <begin position="13"/>
        <end position="24"/>
    </location>
</feature>
<feature type="domain" description="C2H2-type" evidence="3">
    <location>
        <begin position="243"/>
        <end position="269"/>
    </location>
</feature>
<dbReference type="PROSITE" id="PS00028">
    <property type="entry name" value="ZINC_FINGER_C2H2_1"/>
    <property type="match status" value="1"/>
</dbReference>
<evidence type="ECO:0000256" key="1">
    <source>
        <dbReference type="PROSITE-ProRule" id="PRU00042"/>
    </source>
</evidence>
<feature type="region of interest" description="Disordered" evidence="2">
    <location>
        <begin position="1"/>
        <end position="81"/>
    </location>
</feature>
<evidence type="ECO:0000256" key="2">
    <source>
        <dbReference type="SAM" id="MobiDB-lite"/>
    </source>
</evidence>
<evidence type="ECO:0000313" key="4">
    <source>
        <dbReference type="Proteomes" id="UP000095282"/>
    </source>
</evidence>
<dbReference type="eggNOG" id="ENOG502RT97">
    <property type="taxonomic scope" value="Eukaryota"/>
</dbReference>
<keyword evidence="1" id="KW-0863">Zinc-finger</keyword>
<keyword evidence="4" id="KW-1185">Reference proteome</keyword>
<keyword evidence="1" id="KW-0479">Metal-binding</keyword>
<protein>
    <submittedName>
        <fullName evidence="5">C2H2-type domain-containing protein</fullName>
    </submittedName>
</protein>
<name>A0A1I7UC56_9PELO</name>
<accession>A0A1I7UC56</accession>
<dbReference type="AlphaFoldDB" id="A0A1I7UC56"/>
<organism evidence="4 5">
    <name type="scientific">Caenorhabditis tropicalis</name>
    <dbReference type="NCBI Taxonomy" id="1561998"/>
    <lineage>
        <taxon>Eukaryota</taxon>
        <taxon>Metazoa</taxon>
        <taxon>Ecdysozoa</taxon>
        <taxon>Nematoda</taxon>
        <taxon>Chromadorea</taxon>
        <taxon>Rhabditida</taxon>
        <taxon>Rhabditina</taxon>
        <taxon>Rhabditomorpha</taxon>
        <taxon>Rhabditoidea</taxon>
        <taxon>Rhabditidae</taxon>
        <taxon>Peloderinae</taxon>
        <taxon>Caenorhabditis</taxon>
    </lineage>
</organism>
<keyword evidence="1" id="KW-0862">Zinc</keyword>
<evidence type="ECO:0000313" key="5">
    <source>
        <dbReference type="WBParaSite" id="Csp11.Scaffold629.g7844.t1"/>
    </source>
</evidence>
<dbReference type="PROSITE" id="PS50157">
    <property type="entry name" value="ZINC_FINGER_C2H2_2"/>
    <property type="match status" value="1"/>
</dbReference>
<reference evidence="5" key="1">
    <citation type="submission" date="2016-11" db="UniProtKB">
        <authorList>
            <consortium name="WormBaseParasite"/>
        </authorList>
    </citation>
    <scope>IDENTIFICATION</scope>
</reference>
<sequence>MAGQSSIHNQEFVAERNQKGDSVRENQIPPELLGLNPNMIHRTTNTLVHLLAPPPPPPTSPSVNPGNRSQQKPSSSHHGYTYQIDPVRMTTRSFDPMSSQIRAVLSYQAQENMAARRDAAERQAQISQVLVDVTKMMLQEQENSRNFQKEIIEMFTTKLAEQTVMLNNMNLPSPPLPLAAPALPPAPASIQPAQTVDVKNVPLIRNNSYVPYSRRSPQRVYINRTMIGKGNNYDPVTGTFGIFSCRFCTQDFQTREDLVGHFESFHQKI</sequence>
<dbReference type="WBParaSite" id="Csp11.Scaffold629.g7844.t1">
    <property type="protein sequence ID" value="Csp11.Scaffold629.g7844.t1"/>
    <property type="gene ID" value="Csp11.Scaffold629.g7844"/>
</dbReference>
<feature type="compositionally biased region" description="Polar residues" evidence="2">
    <location>
        <begin position="63"/>
        <end position="78"/>
    </location>
</feature>
<dbReference type="GO" id="GO:0008270">
    <property type="term" value="F:zinc ion binding"/>
    <property type="evidence" value="ECO:0007669"/>
    <property type="project" value="UniProtKB-KW"/>
</dbReference>